<evidence type="ECO:0000313" key="8">
    <source>
        <dbReference type="EMBL" id="KAK4477684.1"/>
    </source>
</evidence>
<evidence type="ECO:0000256" key="2">
    <source>
        <dbReference type="ARBA" id="ARBA00009324"/>
    </source>
</evidence>
<accession>A0ABR0CKU1</accession>
<dbReference type="Pfam" id="PF04116">
    <property type="entry name" value="FA_hydroxylase"/>
    <property type="match status" value="1"/>
</dbReference>
<evidence type="ECO:0000256" key="5">
    <source>
        <dbReference type="ARBA" id="ARBA00023136"/>
    </source>
</evidence>
<proteinExistence type="inferred from homology"/>
<evidence type="ECO:0000259" key="7">
    <source>
        <dbReference type="Pfam" id="PF04116"/>
    </source>
</evidence>
<evidence type="ECO:0000313" key="9">
    <source>
        <dbReference type="Proteomes" id="UP001291926"/>
    </source>
</evidence>
<keyword evidence="4 6" id="KW-1133">Transmembrane helix</keyword>
<comment type="caution">
    <text evidence="8">The sequence shown here is derived from an EMBL/GenBank/DDBJ whole genome shotgun (WGS) entry which is preliminary data.</text>
</comment>
<evidence type="ECO:0000256" key="1">
    <source>
        <dbReference type="ARBA" id="ARBA00004370"/>
    </source>
</evidence>
<name>A0ABR0CKU1_9LAMI</name>
<dbReference type="InterPro" id="IPR006694">
    <property type="entry name" value="Fatty_acid_hydroxylase"/>
</dbReference>
<protein>
    <recommendedName>
        <fullName evidence="7">Fatty acid hydroxylase domain-containing protein</fullName>
    </recommendedName>
</protein>
<organism evidence="8 9">
    <name type="scientific">Penstemon davidsonii</name>
    <dbReference type="NCBI Taxonomy" id="160366"/>
    <lineage>
        <taxon>Eukaryota</taxon>
        <taxon>Viridiplantae</taxon>
        <taxon>Streptophyta</taxon>
        <taxon>Embryophyta</taxon>
        <taxon>Tracheophyta</taxon>
        <taxon>Spermatophyta</taxon>
        <taxon>Magnoliopsida</taxon>
        <taxon>eudicotyledons</taxon>
        <taxon>Gunneridae</taxon>
        <taxon>Pentapetalae</taxon>
        <taxon>asterids</taxon>
        <taxon>lamiids</taxon>
        <taxon>Lamiales</taxon>
        <taxon>Plantaginaceae</taxon>
        <taxon>Cheloneae</taxon>
        <taxon>Penstemon</taxon>
    </lineage>
</organism>
<reference evidence="8 9" key="1">
    <citation type="journal article" date="2023" name="bioRxiv">
        <title>Genome report: Whole genome sequence and annotation of Penstemon davidsonii.</title>
        <authorList>
            <person name="Ostevik K.L."/>
            <person name="Alabady M."/>
            <person name="Zhang M."/>
            <person name="Rausher M.D."/>
        </authorList>
    </citation>
    <scope>NUCLEOTIDE SEQUENCE [LARGE SCALE GENOMIC DNA]</scope>
    <source>
        <strain evidence="8">DNT005</strain>
        <tissue evidence="8">Whole leaf</tissue>
    </source>
</reference>
<dbReference type="EMBL" id="JAYDYQ010002688">
    <property type="protein sequence ID" value="KAK4477684.1"/>
    <property type="molecule type" value="Genomic_DNA"/>
</dbReference>
<keyword evidence="3 6" id="KW-0812">Transmembrane</keyword>
<sequence>MDDYLKLFVEETSWYNEIVLGTMLPEKWWSPLPHLCRGWLRAYIGATLIYLLSGFLWCFYIYYLKRNAYVSEGFAFHPLDGTLLMLPHFIAPFIVPMHFRTHMALVFMDAFWAANIHDCIHGKMWPFLGAGYHTVHHTTYRHNYGQYTIWMDSIFGTLREPIEDDAKKI</sequence>
<keyword evidence="9" id="KW-1185">Reference proteome</keyword>
<feature type="transmembrane region" description="Helical" evidence="6">
    <location>
        <begin position="42"/>
        <end position="63"/>
    </location>
</feature>
<evidence type="ECO:0000256" key="3">
    <source>
        <dbReference type="ARBA" id="ARBA00022692"/>
    </source>
</evidence>
<evidence type="ECO:0000256" key="4">
    <source>
        <dbReference type="ARBA" id="ARBA00022989"/>
    </source>
</evidence>
<gene>
    <name evidence="8" type="ORF">RD792_016931</name>
</gene>
<keyword evidence="5 6" id="KW-0472">Membrane</keyword>
<dbReference type="InterPro" id="IPR050307">
    <property type="entry name" value="Sterol_Desaturase_Related"/>
</dbReference>
<feature type="transmembrane region" description="Helical" evidence="6">
    <location>
        <begin position="75"/>
        <end position="95"/>
    </location>
</feature>
<dbReference type="Proteomes" id="UP001291926">
    <property type="component" value="Unassembled WGS sequence"/>
</dbReference>
<comment type="subcellular location">
    <subcellularLocation>
        <location evidence="1">Membrane</location>
    </subcellularLocation>
</comment>
<feature type="domain" description="Fatty acid hydroxylase" evidence="7">
    <location>
        <begin position="67"/>
        <end position="157"/>
    </location>
</feature>
<comment type="similarity">
    <text evidence="2">Belongs to the sterol desaturase family.</text>
</comment>
<dbReference type="PANTHER" id="PTHR11863">
    <property type="entry name" value="STEROL DESATURASE"/>
    <property type="match status" value="1"/>
</dbReference>
<evidence type="ECO:0000256" key="6">
    <source>
        <dbReference type="SAM" id="Phobius"/>
    </source>
</evidence>